<evidence type="ECO:0000256" key="5">
    <source>
        <dbReference type="ARBA" id="ARBA00022737"/>
    </source>
</evidence>
<comment type="catalytic activity">
    <reaction evidence="1">
        <text>[E2 ubiquitin-conjugating enzyme]-S-ubiquitinyl-L-cysteine + [acceptor protein]-L-lysine = [E2 ubiquitin-conjugating enzyme]-L-cysteine + [acceptor protein]-N(6)-ubiquitinyl-L-lysine.</text>
        <dbReference type="EC" id="2.3.2.31"/>
    </reaction>
</comment>
<keyword evidence="12" id="KW-1185">Reference proteome</keyword>
<keyword evidence="8" id="KW-0862">Zinc</keyword>
<dbReference type="OrthoDB" id="5783963at2759"/>
<dbReference type="Pfam" id="PF01485">
    <property type="entry name" value="IBR"/>
    <property type="match status" value="1"/>
</dbReference>
<feature type="domain" description="RING-type" evidence="10">
    <location>
        <begin position="75"/>
        <end position="277"/>
    </location>
</feature>
<evidence type="ECO:0000256" key="9">
    <source>
        <dbReference type="SAM" id="MobiDB-lite"/>
    </source>
</evidence>
<evidence type="ECO:0000256" key="3">
    <source>
        <dbReference type="ARBA" id="ARBA00022679"/>
    </source>
</evidence>
<feature type="compositionally biased region" description="Basic and acidic residues" evidence="9">
    <location>
        <begin position="369"/>
        <end position="392"/>
    </location>
</feature>
<dbReference type="Proteomes" id="UP000070133">
    <property type="component" value="Unassembled WGS sequence"/>
</dbReference>
<name>A0A139H3X5_9PEZI</name>
<dbReference type="CDD" id="cd22584">
    <property type="entry name" value="Rcat_RBR_unk"/>
    <property type="match status" value="1"/>
</dbReference>
<dbReference type="GO" id="GO:0016567">
    <property type="term" value="P:protein ubiquitination"/>
    <property type="evidence" value="ECO:0007669"/>
    <property type="project" value="InterPro"/>
</dbReference>
<dbReference type="AlphaFoldDB" id="A0A139H3X5"/>
<evidence type="ECO:0000313" key="11">
    <source>
        <dbReference type="EMBL" id="KXS97153.1"/>
    </source>
</evidence>
<dbReference type="PROSITE" id="PS51873">
    <property type="entry name" value="TRIAD"/>
    <property type="match status" value="1"/>
</dbReference>
<keyword evidence="3" id="KW-0808">Transferase</keyword>
<proteinExistence type="predicted"/>
<keyword evidence="6" id="KW-0863">Zinc-finger</keyword>
<reference evidence="11 12" key="1">
    <citation type="submission" date="2015-07" db="EMBL/GenBank/DDBJ databases">
        <title>Comparative genomics of the Sigatoka disease complex on banana suggests a link between parallel evolutionary changes in Pseudocercospora fijiensis and Pseudocercospora eumusae and increased virulence on the banana host.</title>
        <authorList>
            <person name="Chang T.-C."/>
            <person name="Salvucci A."/>
            <person name="Crous P.W."/>
            <person name="Stergiopoulos I."/>
        </authorList>
    </citation>
    <scope>NUCLEOTIDE SEQUENCE [LARGE SCALE GENOMIC DNA]</scope>
    <source>
        <strain evidence="11 12">CBS 114824</strain>
    </source>
</reference>
<feature type="region of interest" description="Disordered" evidence="9">
    <location>
        <begin position="366"/>
        <end position="392"/>
    </location>
</feature>
<dbReference type="Pfam" id="PF22191">
    <property type="entry name" value="IBR_1"/>
    <property type="match status" value="1"/>
</dbReference>
<dbReference type="GO" id="GO:0008270">
    <property type="term" value="F:zinc ion binding"/>
    <property type="evidence" value="ECO:0007669"/>
    <property type="project" value="UniProtKB-KW"/>
</dbReference>
<dbReference type="EC" id="2.3.2.31" evidence="2"/>
<evidence type="ECO:0000259" key="10">
    <source>
        <dbReference type="PROSITE" id="PS51873"/>
    </source>
</evidence>
<organism evidence="11 12">
    <name type="scientific">Pseudocercospora eumusae</name>
    <dbReference type="NCBI Taxonomy" id="321146"/>
    <lineage>
        <taxon>Eukaryota</taxon>
        <taxon>Fungi</taxon>
        <taxon>Dikarya</taxon>
        <taxon>Ascomycota</taxon>
        <taxon>Pezizomycotina</taxon>
        <taxon>Dothideomycetes</taxon>
        <taxon>Dothideomycetidae</taxon>
        <taxon>Mycosphaerellales</taxon>
        <taxon>Mycosphaerellaceae</taxon>
        <taxon>Pseudocercospora</taxon>
    </lineage>
</organism>
<dbReference type="Gene3D" id="1.20.120.1750">
    <property type="match status" value="1"/>
</dbReference>
<dbReference type="GO" id="GO:0061630">
    <property type="term" value="F:ubiquitin protein ligase activity"/>
    <property type="evidence" value="ECO:0007669"/>
    <property type="project" value="UniProtKB-EC"/>
</dbReference>
<dbReference type="InterPro" id="IPR002867">
    <property type="entry name" value="IBR_dom"/>
</dbReference>
<evidence type="ECO:0000256" key="4">
    <source>
        <dbReference type="ARBA" id="ARBA00022723"/>
    </source>
</evidence>
<evidence type="ECO:0000256" key="7">
    <source>
        <dbReference type="ARBA" id="ARBA00022786"/>
    </source>
</evidence>
<dbReference type="PANTHER" id="PTHR11685">
    <property type="entry name" value="RBR FAMILY RING FINGER AND IBR DOMAIN-CONTAINING"/>
    <property type="match status" value="1"/>
</dbReference>
<evidence type="ECO:0000256" key="1">
    <source>
        <dbReference type="ARBA" id="ARBA00001798"/>
    </source>
</evidence>
<evidence type="ECO:0000313" key="12">
    <source>
        <dbReference type="Proteomes" id="UP000070133"/>
    </source>
</evidence>
<dbReference type="SUPFAM" id="SSF57850">
    <property type="entry name" value="RING/U-box"/>
    <property type="match status" value="1"/>
</dbReference>
<evidence type="ECO:0000256" key="2">
    <source>
        <dbReference type="ARBA" id="ARBA00012251"/>
    </source>
</evidence>
<dbReference type="InterPro" id="IPR044066">
    <property type="entry name" value="TRIAD_supradom"/>
</dbReference>
<gene>
    <name evidence="11" type="ORF">AC578_3059</name>
</gene>
<dbReference type="InterPro" id="IPR031127">
    <property type="entry name" value="E3_UB_ligase_RBR"/>
</dbReference>
<comment type="caution">
    <text evidence="11">The sequence shown here is derived from an EMBL/GenBank/DDBJ whole genome shotgun (WGS) entry which is preliminary data.</text>
</comment>
<evidence type="ECO:0000256" key="6">
    <source>
        <dbReference type="ARBA" id="ARBA00022771"/>
    </source>
</evidence>
<accession>A0A139H3X5</accession>
<dbReference type="EMBL" id="LFZN01000151">
    <property type="protein sequence ID" value="KXS97153.1"/>
    <property type="molecule type" value="Genomic_DNA"/>
</dbReference>
<protein>
    <recommendedName>
        <fullName evidence="2">RBR-type E3 ubiquitin transferase</fullName>
        <ecNumber evidence="2">2.3.2.31</ecNumber>
    </recommendedName>
</protein>
<evidence type="ECO:0000256" key="8">
    <source>
        <dbReference type="ARBA" id="ARBA00022833"/>
    </source>
</evidence>
<keyword evidence="7" id="KW-0833">Ubl conjugation pathway</keyword>
<keyword evidence="5" id="KW-0677">Repeat</keyword>
<keyword evidence="4" id="KW-0479">Metal-binding</keyword>
<sequence>MAAVTALDDLDDETASLIVQLQLEDVASLTTTRKMRADRKYALDIARTEARNYAAIRGFDIATRDNEPVVSDNANRPHVECVCTDQIPLDDAYTAPCEHHYCGPCTTRVFQQAMTDERFYPPRCCRQAIPFDDVRDYVDEQVARDFAKKEPELEDQQRVYCHVPSCSTYIGKDFRAAGVGSCPLCSATTCLTCQAASHHGDCPEDEGVKAVERLAEQEGWRRCPSCRRMVELRTGCNHMTCLCTAEFCYVCGSHPWAIPDPLGSMDVVRTCHCAQFDEARLVERVEEIAGREDLGEFRFGDLLEQIRQNHGCTDHRWRRVQGRNLCEECDTMMPSFIMRCRNCHAQRCRRCLLNGNRLPRVEPVGLDDGWGREDAGQGWDHERPEGEDTGTRDHNFAATCTGW</sequence>